<keyword evidence="2" id="KW-0418">Kinase</keyword>
<sequence>MCIGIMLMLARGYVLDVLKKSNEGFVAKIGDLGLAKRSEQRKKGRLDYLRGTYMAPETVIENVQDPKCDIWILGCVVCGMLTRKSPWDREKELDTEELLRLIGNERELPKITSGISREVRDFLKACLVRKPMFRFTAEMLLDHPILAGVDEPELPAISSSSWIEADFKLCDSSFLDDDDLISCSCSEDDKDITVIRFTVSDITPCSTPNNGLCLPSSNFSMALASTLPAALQLGEDSYP</sequence>
<dbReference type="InterPro" id="IPR000719">
    <property type="entry name" value="Prot_kinase_dom"/>
</dbReference>
<protein>
    <submittedName>
        <fullName evidence="2">Mitogen-activated protein kinase kinase kinase 18</fullName>
    </submittedName>
</protein>
<organism evidence="2">
    <name type="scientific">Quercus suber</name>
    <name type="common">Cork oak</name>
    <dbReference type="NCBI Taxonomy" id="58331"/>
    <lineage>
        <taxon>Eukaryota</taxon>
        <taxon>Viridiplantae</taxon>
        <taxon>Streptophyta</taxon>
        <taxon>Embryophyta</taxon>
        <taxon>Tracheophyta</taxon>
        <taxon>Spermatophyta</taxon>
        <taxon>Magnoliopsida</taxon>
        <taxon>eudicotyledons</taxon>
        <taxon>Gunneridae</taxon>
        <taxon>Pentapetalae</taxon>
        <taxon>rosids</taxon>
        <taxon>fabids</taxon>
        <taxon>Fagales</taxon>
        <taxon>Fagaceae</taxon>
        <taxon>Quercus</taxon>
    </lineage>
</organism>
<dbReference type="Gene3D" id="1.10.510.10">
    <property type="entry name" value="Transferase(Phosphotransferase) domain 1"/>
    <property type="match status" value="1"/>
</dbReference>
<reference evidence="2" key="2">
    <citation type="journal article" date="2018" name="Sci. Data">
        <title>The draft genome sequence of cork oak.</title>
        <authorList>
            <person name="Ramos A.M."/>
            <person name="Usie A."/>
            <person name="Barbosa P."/>
            <person name="Barros P.M."/>
            <person name="Capote T."/>
            <person name="Chaves I."/>
            <person name="Simoes F."/>
            <person name="Abreu I."/>
            <person name="Carrasquinho I."/>
            <person name="Faro C."/>
            <person name="Guimaraes J.B."/>
            <person name="Mendonca D."/>
            <person name="Nobrega F."/>
            <person name="Rodrigues L."/>
            <person name="Saibo N.J.M."/>
            <person name="Varela M.C."/>
            <person name="Egas C."/>
            <person name="Matos J."/>
            <person name="Miguel C.M."/>
            <person name="Oliveira M.M."/>
            <person name="Ricardo C.P."/>
            <person name="Goncalves S."/>
        </authorList>
    </citation>
    <scope>NUCLEOTIDE SEQUENCE [LARGE SCALE GENOMIC DNA]</scope>
    <source>
        <strain evidence="2">HL8</strain>
    </source>
</reference>
<dbReference type="InterPro" id="IPR052751">
    <property type="entry name" value="Plant_MAPKKK"/>
</dbReference>
<dbReference type="PANTHER" id="PTHR48011">
    <property type="entry name" value="CCR4-NOT TRANSCRIPTIONAL COMPLEX SUBUNIT CAF120-RELATED"/>
    <property type="match status" value="1"/>
</dbReference>
<dbReference type="GO" id="GO:0007165">
    <property type="term" value="P:signal transduction"/>
    <property type="evidence" value="ECO:0007669"/>
    <property type="project" value="TreeGrafter"/>
</dbReference>
<dbReference type="GO" id="GO:0004672">
    <property type="term" value="F:protein kinase activity"/>
    <property type="evidence" value="ECO:0007669"/>
    <property type="project" value="InterPro"/>
</dbReference>
<feature type="domain" description="Protein kinase" evidence="1">
    <location>
        <begin position="1"/>
        <end position="146"/>
    </location>
</feature>
<reference evidence="2" key="3">
    <citation type="submission" date="2023-07" db="EMBL/GenBank/DDBJ databases">
        <title>An improved reference 1 genome and first organelle genomes of Quercus suber.</title>
        <authorList>
            <consortium name="Genosuber Consortium"/>
            <person name="Usie A."/>
            <person name="Serra O."/>
            <person name="Barros P."/>
        </authorList>
    </citation>
    <scope>NUCLEOTIDE SEQUENCE</scope>
    <source>
        <strain evidence="2">HL8</strain>
        <tissue evidence="2">Leaves</tissue>
    </source>
</reference>
<dbReference type="SMART" id="SM00220">
    <property type="entry name" value="S_TKc"/>
    <property type="match status" value="1"/>
</dbReference>
<dbReference type="AlphaFoldDB" id="A0AAW0M6Q5"/>
<dbReference type="SUPFAM" id="SSF56112">
    <property type="entry name" value="Protein kinase-like (PK-like)"/>
    <property type="match status" value="1"/>
</dbReference>
<reference evidence="2" key="1">
    <citation type="submission" date="2017-12" db="EMBL/GenBank/DDBJ databases">
        <authorList>
            <person name="Barbosa P."/>
            <person name="Usie A."/>
            <person name="Ramos A.M."/>
        </authorList>
    </citation>
    <scope>NUCLEOTIDE SEQUENCE</scope>
    <source>
        <strain evidence="2">HL8</strain>
        <tissue evidence="2">Leaves</tissue>
    </source>
</reference>
<dbReference type="PANTHER" id="PTHR48011:SF56">
    <property type="entry name" value="PROTEIN KINASE DOMAIN-CONTAINING PROTEIN"/>
    <property type="match status" value="1"/>
</dbReference>
<gene>
    <name evidence="2" type="primary">MAPKKK18_3</name>
    <name evidence="2" type="ORF">CFP56_012289</name>
</gene>
<dbReference type="GO" id="GO:0005524">
    <property type="term" value="F:ATP binding"/>
    <property type="evidence" value="ECO:0007669"/>
    <property type="project" value="InterPro"/>
</dbReference>
<keyword evidence="2" id="KW-0808">Transferase</keyword>
<dbReference type="PROSITE" id="PS50011">
    <property type="entry name" value="PROTEIN_KINASE_DOM"/>
    <property type="match status" value="1"/>
</dbReference>
<accession>A0AAW0M6Q5</accession>
<dbReference type="EMBL" id="PKMF04000019">
    <property type="protein sequence ID" value="KAK7858507.1"/>
    <property type="molecule type" value="Genomic_DNA"/>
</dbReference>
<comment type="caution">
    <text evidence="2">The sequence shown here is derived from an EMBL/GenBank/DDBJ whole genome shotgun (WGS) entry which is preliminary data.</text>
</comment>
<name>A0AAW0M6Q5_QUESU</name>
<proteinExistence type="predicted"/>
<dbReference type="InterPro" id="IPR011009">
    <property type="entry name" value="Kinase-like_dom_sf"/>
</dbReference>
<evidence type="ECO:0000313" key="2">
    <source>
        <dbReference type="EMBL" id="KAK7858507.1"/>
    </source>
</evidence>
<evidence type="ECO:0000259" key="1">
    <source>
        <dbReference type="PROSITE" id="PS50011"/>
    </source>
</evidence>
<dbReference type="Pfam" id="PF00069">
    <property type="entry name" value="Pkinase"/>
    <property type="match status" value="1"/>
</dbReference>